<gene>
    <name evidence="3" type="ORF">MAPG_11646</name>
</gene>
<dbReference type="EMBL" id="ADBL01002894">
    <property type="status" value="NOT_ANNOTATED_CDS"/>
    <property type="molecule type" value="Genomic_DNA"/>
</dbReference>
<keyword evidence="2" id="KW-0472">Membrane</keyword>
<sequence length="165" mass="17570">MDIACESDSICISSFVRCATGGGGGCEPAAEPDALMPGVPTADFAVLYYGATGRSAGKPDVMWSTKLTGSSPFAPSCPIPFHPQELSNRVGLGCISGTRRDGRKRDPQHHPENYQQGLQAEDNRRWQLGVGIGVGLGLPLWTGLVWILATRWQARNTASMVAPSK</sequence>
<reference evidence="4" key="4">
    <citation type="journal article" date="2015" name="G3 (Bethesda)">
        <title>Genome sequences of three phytopathogenic species of the Magnaporthaceae family of fungi.</title>
        <authorList>
            <person name="Okagaki L.H."/>
            <person name="Nunes C.C."/>
            <person name="Sailsbery J."/>
            <person name="Clay B."/>
            <person name="Brown D."/>
            <person name="John T."/>
            <person name="Oh Y."/>
            <person name="Young N."/>
            <person name="Fitzgerald M."/>
            <person name="Haas B.J."/>
            <person name="Zeng Q."/>
            <person name="Young S."/>
            <person name="Adiconis X."/>
            <person name="Fan L."/>
            <person name="Levin J.Z."/>
            <person name="Mitchell T.K."/>
            <person name="Okubara P.A."/>
            <person name="Farman M.L."/>
            <person name="Kohn L.M."/>
            <person name="Birren B."/>
            <person name="Ma L.-J."/>
            <person name="Dean R.A."/>
        </authorList>
    </citation>
    <scope>NUCLEOTIDE SEQUENCE</scope>
    <source>
        <strain evidence="4">ATCC 64411 / 73-15</strain>
    </source>
</reference>
<evidence type="ECO:0000313" key="4">
    <source>
        <dbReference type="EnsemblFungi" id="MAPG_11646T0"/>
    </source>
</evidence>
<reference evidence="4" key="5">
    <citation type="submission" date="2015-06" db="UniProtKB">
        <authorList>
            <consortium name="EnsemblFungi"/>
        </authorList>
    </citation>
    <scope>IDENTIFICATION</scope>
    <source>
        <strain evidence="4">ATCC 64411</strain>
    </source>
</reference>
<accession>A0A0C4EFT9</accession>
<feature type="compositionally biased region" description="Basic and acidic residues" evidence="1">
    <location>
        <begin position="98"/>
        <end position="112"/>
    </location>
</feature>
<dbReference type="EnsemblFungi" id="MAPG_11646T0">
    <property type="protein sequence ID" value="MAPG_11646T0"/>
    <property type="gene ID" value="MAPG_11646"/>
</dbReference>
<keyword evidence="5" id="KW-1185">Reference proteome</keyword>
<feature type="region of interest" description="Disordered" evidence="1">
    <location>
        <begin position="97"/>
        <end position="118"/>
    </location>
</feature>
<reference evidence="5" key="1">
    <citation type="submission" date="2010-05" db="EMBL/GenBank/DDBJ databases">
        <title>The genome sequence of Magnaporthe poae strain ATCC 64411.</title>
        <authorList>
            <person name="Ma L.-J."/>
            <person name="Dead R."/>
            <person name="Young S."/>
            <person name="Zeng Q."/>
            <person name="Koehrsen M."/>
            <person name="Alvarado L."/>
            <person name="Berlin A."/>
            <person name="Chapman S.B."/>
            <person name="Chen Z."/>
            <person name="Freedman E."/>
            <person name="Gellesch M."/>
            <person name="Goldberg J."/>
            <person name="Griggs A."/>
            <person name="Gujja S."/>
            <person name="Heilman E.R."/>
            <person name="Heiman D."/>
            <person name="Hepburn T."/>
            <person name="Howarth C."/>
            <person name="Jen D."/>
            <person name="Larson L."/>
            <person name="Mehta T."/>
            <person name="Neiman D."/>
            <person name="Pearson M."/>
            <person name="Roberts A."/>
            <person name="Saif S."/>
            <person name="Shea T."/>
            <person name="Shenoy N."/>
            <person name="Sisk P."/>
            <person name="Stolte C."/>
            <person name="Sykes S."/>
            <person name="Walk T."/>
            <person name="White J."/>
            <person name="Yandava C."/>
            <person name="Haas B."/>
            <person name="Nusbaum C."/>
            <person name="Birren B."/>
        </authorList>
    </citation>
    <scope>NUCLEOTIDE SEQUENCE [LARGE SCALE GENOMIC DNA]</scope>
    <source>
        <strain evidence="5">ATCC 64411 / 73-15</strain>
    </source>
</reference>
<dbReference type="Proteomes" id="UP000011715">
    <property type="component" value="Unassembled WGS sequence"/>
</dbReference>
<evidence type="ECO:0000256" key="1">
    <source>
        <dbReference type="SAM" id="MobiDB-lite"/>
    </source>
</evidence>
<protein>
    <submittedName>
        <fullName evidence="3 4">Uncharacterized protein</fullName>
    </submittedName>
</protein>
<keyword evidence="2" id="KW-1133">Transmembrane helix</keyword>
<dbReference type="EMBL" id="GL876986">
    <property type="protein sequence ID" value="KLU92744.1"/>
    <property type="molecule type" value="Genomic_DNA"/>
</dbReference>
<evidence type="ECO:0000256" key="2">
    <source>
        <dbReference type="SAM" id="Phobius"/>
    </source>
</evidence>
<evidence type="ECO:0000313" key="5">
    <source>
        <dbReference type="Proteomes" id="UP000011715"/>
    </source>
</evidence>
<feature type="transmembrane region" description="Helical" evidence="2">
    <location>
        <begin position="126"/>
        <end position="149"/>
    </location>
</feature>
<reference evidence="3" key="2">
    <citation type="submission" date="2010-05" db="EMBL/GenBank/DDBJ databases">
        <title>The Genome Sequence of Magnaporthe poae strain ATCC 64411.</title>
        <authorList>
            <consortium name="The Broad Institute Genome Sequencing Platform"/>
            <consortium name="Broad Institute Genome Sequencing Center for Infectious Disease"/>
            <person name="Ma L.-J."/>
            <person name="Dead R."/>
            <person name="Young S."/>
            <person name="Zeng Q."/>
            <person name="Koehrsen M."/>
            <person name="Alvarado L."/>
            <person name="Berlin A."/>
            <person name="Chapman S.B."/>
            <person name="Chen Z."/>
            <person name="Freedman E."/>
            <person name="Gellesch M."/>
            <person name="Goldberg J."/>
            <person name="Griggs A."/>
            <person name="Gujja S."/>
            <person name="Heilman E.R."/>
            <person name="Heiman D."/>
            <person name="Hepburn T."/>
            <person name="Howarth C."/>
            <person name="Jen D."/>
            <person name="Larson L."/>
            <person name="Mehta T."/>
            <person name="Neiman D."/>
            <person name="Pearson M."/>
            <person name="Roberts A."/>
            <person name="Saif S."/>
            <person name="Shea T."/>
            <person name="Shenoy N."/>
            <person name="Sisk P."/>
            <person name="Stolte C."/>
            <person name="Sykes S."/>
            <person name="Walk T."/>
            <person name="White J."/>
            <person name="Yandava C."/>
            <person name="Haas B."/>
            <person name="Nusbaum C."/>
            <person name="Birren B."/>
        </authorList>
    </citation>
    <scope>NUCLEOTIDE SEQUENCE</scope>
    <source>
        <strain evidence="3">ATCC 64411</strain>
    </source>
</reference>
<dbReference type="AlphaFoldDB" id="A0A0C4EFT9"/>
<evidence type="ECO:0000313" key="3">
    <source>
        <dbReference type="EMBL" id="KLU92744.1"/>
    </source>
</evidence>
<proteinExistence type="predicted"/>
<organism evidence="4 5">
    <name type="scientific">Magnaporthiopsis poae (strain ATCC 64411 / 73-15)</name>
    <name type="common">Kentucky bluegrass fungus</name>
    <name type="synonym">Magnaporthe poae</name>
    <dbReference type="NCBI Taxonomy" id="644358"/>
    <lineage>
        <taxon>Eukaryota</taxon>
        <taxon>Fungi</taxon>
        <taxon>Dikarya</taxon>
        <taxon>Ascomycota</taxon>
        <taxon>Pezizomycotina</taxon>
        <taxon>Sordariomycetes</taxon>
        <taxon>Sordariomycetidae</taxon>
        <taxon>Magnaporthales</taxon>
        <taxon>Magnaporthaceae</taxon>
        <taxon>Magnaporthiopsis</taxon>
    </lineage>
</organism>
<dbReference type="VEuPathDB" id="FungiDB:MAPG_11646"/>
<name>A0A0C4EFT9_MAGP6</name>
<reference evidence="3" key="3">
    <citation type="submission" date="2011-03" db="EMBL/GenBank/DDBJ databases">
        <title>Annotation of Magnaporthe poae ATCC 64411.</title>
        <authorList>
            <person name="Ma L.-J."/>
            <person name="Dead R."/>
            <person name="Young S.K."/>
            <person name="Zeng Q."/>
            <person name="Gargeya S."/>
            <person name="Fitzgerald M."/>
            <person name="Haas B."/>
            <person name="Abouelleil A."/>
            <person name="Alvarado L."/>
            <person name="Arachchi H.M."/>
            <person name="Berlin A."/>
            <person name="Brown A."/>
            <person name="Chapman S.B."/>
            <person name="Chen Z."/>
            <person name="Dunbar C."/>
            <person name="Freedman E."/>
            <person name="Gearin G."/>
            <person name="Gellesch M."/>
            <person name="Goldberg J."/>
            <person name="Griggs A."/>
            <person name="Gujja S."/>
            <person name="Heiman D."/>
            <person name="Howarth C."/>
            <person name="Larson L."/>
            <person name="Lui A."/>
            <person name="MacDonald P.J.P."/>
            <person name="Mehta T."/>
            <person name="Montmayeur A."/>
            <person name="Murphy C."/>
            <person name="Neiman D."/>
            <person name="Pearson M."/>
            <person name="Priest M."/>
            <person name="Roberts A."/>
            <person name="Saif S."/>
            <person name="Shea T."/>
            <person name="Shenoy N."/>
            <person name="Sisk P."/>
            <person name="Stolte C."/>
            <person name="Sykes S."/>
            <person name="Yandava C."/>
            <person name="Wortman J."/>
            <person name="Nusbaum C."/>
            <person name="Birren B."/>
        </authorList>
    </citation>
    <scope>NUCLEOTIDE SEQUENCE</scope>
    <source>
        <strain evidence="3">ATCC 64411</strain>
    </source>
</reference>
<keyword evidence="2" id="KW-0812">Transmembrane</keyword>